<dbReference type="PANTHER" id="PTHR33164">
    <property type="entry name" value="TRANSCRIPTIONAL REGULATOR, MARR FAMILY"/>
    <property type="match status" value="1"/>
</dbReference>
<evidence type="ECO:0000313" key="2">
    <source>
        <dbReference type="EMBL" id="SDO82178.1"/>
    </source>
</evidence>
<dbReference type="InterPro" id="IPR039422">
    <property type="entry name" value="MarR/SlyA-like"/>
</dbReference>
<dbReference type="RefSeq" id="WP_225978997.1">
    <property type="nucleotide sequence ID" value="NZ_CP028290.1"/>
</dbReference>
<dbReference type="EMBL" id="FNJL01000004">
    <property type="protein sequence ID" value="SDO82178.1"/>
    <property type="molecule type" value="Genomic_DNA"/>
</dbReference>
<evidence type="ECO:0000259" key="1">
    <source>
        <dbReference type="PROSITE" id="PS50995"/>
    </source>
</evidence>
<reference evidence="3" key="1">
    <citation type="submission" date="2016-10" db="EMBL/GenBank/DDBJ databases">
        <authorList>
            <person name="Varghese N."/>
            <person name="Submissions S."/>
        </authorList>
    </citation>
    <scope>NUCLEOTIDE SEQUENCE [LARGE SCALE GENOMIC DNA]</scope>
    <source>
        <strain evidence="3">DSM 17101</strain>
    </source>
</reference>
<keyword evidence="2" id="KW-0238">DNA-binding</keyword>
<keyword evidence="3" id="KW-1185">Reference proteome</keyword>
<organism evidence="2 3">
    <name type="scientific">Paracidovorax cattleyae</name>
    <dbReference type="NCBI Taxonomy" id="80868"/>
    <lineage>
        <taxon>Bacteria</taxon>
        <taxon>Pseudomonadati</taxon>
        <taxon>Pseudomonadota</taxon>
        <taxon>Betaproteobacteria</taxon>
        <taxon>Burkholderiales</taxon>
        <taxon>Comamonadaceae</taxon>
        <taxon>Paracidovorax</taxon>
    </lineage>
</organism>
<dbReference type="AlphaFoldDB" id="A0A1H0MP10"/>
<dbReference type="SMART" id="SM00347">
    <property type="entry name" value="HTH_MARR"/>
    <property type="match status" value="1"/>
</dbReference>
<proteinExistence type="predicted"/>
<protein>
    <submittedName>
        <fullName evidence="2">DNA-binding transcriptional regulator, MarR family</fullName>
    </submittedName>
</protein>
<dbReference type="GO" id="GO:0003677">
    <property type="term" value="F:DNA binding"/>
    <property type="evidence" value="ECO:0007669"/>
    <property type="project" value="UniProtKB-KW"/>
</dbReference>
<name>A0A1H0MP10_9BURK</name>
<sequence>MATRKKTPETVKTAASKAPRRAVAAPYAATESIANAGKEVRHDLERAIPYLLARAGSRMGQSFSRELRQFELSLTDWRVCVALHHQPHQRLSDLALHTSTEPSTLSRVVDGLLQRGLVVRDRSGEDARALALSLTPAGHDLTLRIIPLAQLYERVSLGGLTHARAESLRDMLRLLYDNLAALDRE</sequence>
<dbReference type="InterPro" id="IPR036390">
    <property type="entry name" value="WH_DNA-bd_sf"/>
</dbReference>
<dbReference type="Gene3D" id="1.10.10.10">
    <property type="entry name" value="Winged helix-like DNA-binding domain superfamily/Winged helix DNA-binding domain"/>
    <property type="match status" value="1"/>
</dbReference>
<dbReference type="Proteomes" id="UP000199317">
    <property type="component" value="Unassembled WGS sequence"/>
</dbReference>
<feature type="domain" description="HTH marR-type" evidence="1">
    <location>
        <begin position="45"/>
        <end position="177"/>
    </location>
</feature>
<dbReference type="GO" id="GO:0006950">
    <property type="term" value="P:response to stress"/>
    <property type="evidence" value="ECO:0007669"/>
    <property type="project" value="TreeGrafter"/>
</dbReference>
<dbReference type="InterPro" id="IPR000835">
    <property type="entry name" value="HTH_MarR-typ"/>
</dbReference>
<dbReference type="PROSITE" id="PS50995">
    <property type="entry name" value="HTH_MARR_2"/>
    <property type="match status" value="1"/>
</dbReference>
<dbReference type="SUPFAM" id="SSF46785">
    <property type="entry name" value="Winged helix' DNA-binding domain"/>
    <property type="match status" value="1"/>
</dbReference>
<evidence type="ECO:0000313" key="3">
    <source>
        <dbReference type="Proteomes" id="UP000199317"/>
    </source>
</evidence>
<dbReference type="GO" id="GO:0003700">
    <property type="term" value="F:DNA-binding transcription factor activity"/>
    <property type="evidence" value="ECO:0007669"/>
    <property type="project" value="InterPro"/>
</dbReference>
<accession>A0A1H0MP10</accession>
<dbReference type="InterPro" id="IPR036388">
    <property type="entry name" value="WH-like_DNA-bd_sf"/>
</dbReference>
<dbReference type="Pfam" id="PF01047">
    <property type="entry name" value="MarR"/>
    <property type="match status" value="1"/>
</dbReference>
<gene>
    <name evidence="2" type="ORF">SAMN04489708_10412</name>
</gene>
<dbReference type="PANTHER" id="PTHR33164:SF43">
    <property type="entry name" value="HTH-TYPE TRANSCRIPTIONAL REPRESSOR YETL"/>
    <property type="match status" value="1"/>
</dbReference>